<dbReference type="RefSeq" id="WP_168012881.1">
    <property type="nucleotide sequence ID" value="NZ_JAATEP010000020.1"/>
</dbReference>
<protein>
    <submittedName>
        <fullName evidence="2">VOC family protein</fullName>
    </submittedName>
</protein>
<dbReference type="Gene3D" id="3.10.180.10">
    <property type="entry name" value="2,3-Dihydroxybiphenyl 1,2-Dioxygenase, domain 1"/>
    <property type="match status" value="1"/>
</dbReference>
<feature type="domain" description="VOC" evidence="1">
    <location>
        <begin position="7"/>
        <end position="128"/>
    </location>
</feature>
<organism evidence="2 3">
    <name type="scientific">Nonomuraea composti</name>
    <dbReference type="NCBI Taxonomy" id="2720023"/>
    <lineage>
        <taxon>Bacteria</taxon>
        <taxon>Bacillati</taxon>
        <taxon>Actinomycetota</taxon>
        <taxon>Actinomycetes</taxon>
        <taxon>Streptosporangiales</taxon>
        <taxon>Streptosporangiaceae</taxon>
        <taxon>Nonomuraea</taxon>
    </lineage>
</organism>
<dbReference type="PROSITE" id="PS51819">
    <property type="entry name" value="VOC"/>
    <property type="match status" value="1"/>
</dbReference>
<dbReference type="EMBL" id="JAATEP010000020">
    <property type="protein sequence ID" value="NJP93080.1"/>
    <property type="molecule type" value="Genomic_DNA"/>
</dbReference>
<dbReference type="InterPro" id="IPR037523">
    <property type="entry name" value="VOC_core"/>
</dbReference>
<dbReference type="PANTHER" id="PTHR36503:SF3">
    <property type="entry name" value="BLR0126 PROTEIN"/>
    <property type="match status" value="1"/>
</dbReference>
<dbReference type="InterPro" id="IPR029068">
    <property type="entry name" value="Glyas_Bleomycin-R_OHBP_Dase"/>
</dbReference>
<evidence type="ECO:0000313" key="2">
    <source>
        <dbReference type="EMBL" id="NJP93080.1"/>
    </source>
</evidence>
<dbReference type="PANTHER" id="PTHR36503">
    <property type="entry name" value="BLR2520 PROTEIN"/>
    <property type="match status" value="1"/>
</dbReference>
<evidence type="ECO:0000313" key="3">
    <source>
        <dbReference type="Proteomes" id="UP000696294"/>
    </source>
</evidence>
<dbReference type="InterPro" id="IPR004360">
    <property type="entry name" value="Glyas_Fos-R_dOase_dom"/>
</dbReference>
<comment type="caution">
    <text evidence="2">The sequence shown here is derived from an EMBL/GenBank/DDBJ whole genome shotgun (WGS) entry which is preliminary data.</text>
</comment>
<reference evidence="2 3" key="1">
    <citation type="submission" date="2020-03" db="EMBL/GenBank/DDBJ databases">
        <title>WGS of actinomycetes isolated from Thailand.</title>
        <authorList>
            <person name="Thawai C."/>
        </authorList>
    </citation>
    <scope>NUCLEOTIDE SEQUENCE [LARGE SCALE GENOMIC DNA]</scope>
    <source>
        <strain evidence="2 3">FMUSA5-5</strain>
    </source>
</reference>
<dbReference type="SUPFAM" id="SSF54593">
    <property type="entry name" value="Glyoxalase/Bleomycin resistance protein/Dihydroxybiphenyl dioxygenase"/>
    <property type="match status" value="1"/>
</dbReference>
<evidence type="ECO:0000259" key="1">
    <source>
        <dbReference type="PROSITE" id="PS51819"/>
    </source>
</evidence>
<keyword evidence="3" id="KW-1185">Reference proteome</keyword>
<accession>A0ABX1B963</accession>
<dbReference type="Proteomes" id="UP000696294">
    <property type="component" value="Unassembled WGS sequence"/>
</dbReference>
<proteinExistence type="predicted"/>
<gene>
    <name evidence="2" type="ORF">HCN51_27135</name>
</gene>
<sequence length="132" mass="14222">MIKALNEIEVITLFVDDFAAAHAFYTGVFGLEVVHQDDESAVVRLGSIMLNLLRREQAPELVEPAPVGGAGSGARALFTIRVADVDAVCAELEQHGVRLLNGPIDRPWGRRTAAFADPDGNVWEVAQIIEGS</sequence>
<name>A0ABX1B963_9ACTN</name>
<dbReference type="Pfam" id="PF00903">
    <property type="entry name" value="Glyoxalase"/>
    <property type="match status" value="1"/>
</dbReference>